<evidence type="ECO:0000313" key="2">
    <source>
        <dbReference type="EMBL" id="GAA4679909.1"/>
    </source>
</evidence>
<dbReference type="EMBL" id="BAABLM010000005">
    <property type="protein sequence ID" value="GAA4679909.1"/>
    <property type="molecule type" value="Genomic_DNA"/>
</dbReference>
<feature type="compositionally biased region" description="Basic residues" evidence="1">
    <location>
        <begin position="110"/>
        <end position="132"/>
    </location>
</feature>
<sequence length="150" mass="15465">MRFRGAGVRACWAGVRVRRPAGRTRRACVGRGAGARRRCAGAEAGRADAADPRGTGCGCAAGVRVSPGRGGREELHPASRSVPLVDEGAWRAPGVRLRGAGVRVRGAGVRVRRPAGRTRRTRVGRGAGARRKGAGEPGPRGAEAGRSCTP</sequence>
<organism evidence="2 3">
    <name type="scientific">Frondihabitans cladoniiphilus</name>
    <dbReference type="NCBI Taxonomy" id="715785"/>
    <lineage>
        <taxon>Bacteria</taxon>
        <taxon>Bacillati</taxon>
        <taxon>Actinomycetota</taxon>
        <taxon>Actinomycetes</taxon>
        <taxon>Micrococcales</taxon>
        <taxon>Microbacteriaceae</taxon>
        <taxon>Frondihabitans</taxon>
    </lineage>
</organism>
<comment type="caution">
    <text evidence="2">The sequence shown here is derived from an EMBL/GenBank/DDBJ whole genome shotgun (WGS) entry which is preliminary data.</text>
</comment>
<gene>
    <name evidence="2" type="ORF">GCM10025780_26270</name>
</gene>
<reference evidence="3" key="1">
    <citation type="journal article" date="2019" name="Int. J. Syst. Evol. Microbiol.">
        <title>The Global Catalogue of Microorganisms (GCM) 10K type strain sequencing project: providing services to taxonomists for standard genome sequencing and annotation.</title>
        <authorList>
            <consortium name="The Broad Institute Genomics Platform"/>
            <consortium name="The Broad Institute Genome Sequencing Center for Infectious Disease"/>
            <person name="Wu L."/>
            <person name="Ma J."/>
        </authorList>
    </citation>
    <scope>NUCLEOTIDE SEQUENCE [LARGE SCALE GENOMIC DNA]</scope>
    <source>
        <strain evidence="3">JCM 18956</strain>
    </source>
</reference>
<feature type="compositionally biased region" description="Low complexity" evidence="1">
    <location>
        <begin position="137"/>
        <end position="150"/>
    </location>
</feature>
<dbReference type="Proteomes" id="UP001501295">
    <property type="component" value="Unassembled WGS sequence"/>
</dbReference>
<proteinExistence type="predicted"/>
<protein>
    <submittedName>
        <fullName evidence="2">Uncharacterized protein</fullName>
    </submittedName>
</protein>
<evidence type="ECO:0000313" key="3">
    <source>
        <dbReference type="Proteomes" id="UP001501295"/>
    </source>
</evidence>
<name>A0ABP8W4N5_9MICO</name>
<keyword evidence="3" id="KW-1185">Reference proteome</keyword>
<evidence type="ECO:0000256" key="1">
    <source>
        <dbReference type="SAM" id="MobiDB-lite"/>
    </source>
</evidence>
<accession>A0ABP8W4N5</accession>
<feature type="region of interest" description="Disordered" evidence="1">
    <location>
        <begin position="108"/>
        <end position="150"/>
    </location>
</feature>